<dbReference type="EMBL" id="JBIBEG010000007">
    <property type="protein sequence ID" value="MFF5899135.1"/>
    <property type="molecule type" value="Genomic_DNA"/>
</dbReference>
<evidence type="ECO:0000313" key="2">
    <source>
        <dbReference type="EMBL" id="MFF5899135.1"/>
    </source>
</evidence>
<protein>
    <submittedName>
        <fullName evidence="2">Uncharacterized protein</fullName>
    </submittedName>
</protein>
<evidence type="ECO:0000256" key="1">
    <source>
        <dbReference type="SAM" id="MobiDB-lite"/>
    </source>
</evidence>
<comment type="caution">
    <text evidence="2">The sequence shown here is derived from an EMBL/GenBank/DDBJ whole genome shotgun (WGS) entry which is preliminary data.</text>
</comment>
<organism evidence="2 3">
    <name type="scientific">Streptomyces argenteolus</name>
    <dbReference type="NCBI Taxonomy" id="67274"/>
    <lineage>
        <taxon>Bacteria</taxon>
        <taxon>Bacillati</taxon>
        <taxon>Actinomycetota</taxon>
        <taxon>Actinomycetes</taxon>
        <taxon>Kitasatosporales</taxon>
        <taxon>Streptomycetaceae</taxon>
        <taxon>Streptomyces</taxon>
    </lineage>
</organism>
<dbReference type="Proteomes" id="UP001602322">
    <property type="component" value="Unassembled WGS sequence"/>
</dbReference>
<dbReference type="PANTHER" id="PTHR35004:SF6">
    <property type="entry name" value="TRANSPOSASE"/>
    <property type="match status" value="1"/>
</dbReference>
<reference evidence="2 3" key="1">
    <citation type="submission" date="2024-10" db="EMBL/GenBank/DDBJ databases">
        <title>The Natural Products Discovery Center: Release of the First 8490 Sequenced Strains for Exploring Actinobacteria Biosynthetic Diversity.</title>
        <authorList>
            <person name="Kalkreuter E."/>
            <person name="Kautsar S.A."/>
            <person name="Yang D."/>
            <person name="Bader C.D."/>
            <person name="Teijaro C.N."/>
            <person name="Fluegel L."/>
            <person name="Davis C.M."/>
            <person name="Simpson J.R."/>
            <person name="Lauterbach L."/>
            <person name="Steele A.D."/>
            <person name="Gui C."/>
            <person name="Meng S."/>
            <person name="Li G."/>
            <person name="Viehrig K."/>
            <person name="Ye F."/>
            <person name="Su P."/>
            <person name="Kiefer A.F."/>
            <person name="Nichols A."/>
            <person name="Cepeda A.J."/>
            <person name="Yan W."/>
            <person name="Fan B."/>
            <person name="Jiang Y."/>
            <person name="Adhikari A."/>
            <person name="Zheng C.-J."/>
            <person name="Schuster L."/>
            <person name="Cowan T.M."/>
            <person name="Smanski M.J."/>
            <person name="Chevrette M.G."/>
            <person name="De Carvalho L.P.S."/>
            <person name="Shen B."/>
        </authorList>
    </citation>
    <scope>NUCLEOTIDE SEQUENCE [LARGE SCALE GENOMIC DNA]</scope>
    <source>
        <strain evidence="2 3">NPDC012540</strain>
    </source>
</reference>
<evidence type="ECO:0000313" key="3">
    <source>
        <dbReference type="Proteomes" id="UP001602322"/>
    </source>
</evidence>
<dbReference type="RefSeq" id="WP_387905856.1">
    <property type="nucleotide sequence ID" value="NZ_JBIBEG010000007.1"/>
</dbReference>
<gene>
    <name evidence="2" type="ORF">ACFY8O_24885</name>
</gene>
<keyword evidence="3" id="KW-1185">Reference proteome</keyword>
<accession>A0ABW6XBL0</accession>
<feature type="region of interest" description="Disordered" evidence="1">
    <location>
        <begin position="90"/>
        <end position="140"/>
    </location>
</feature>
<dbReference type="PANTHER" id="PTHR35004">
    <property type="entry name" value="TRANSPOSASE RV3428C-RELATED"/>
    <property type="match status" value="1"/>
</dbReference>
<sequence length="140" mass="15565">MTVVHGRTKTAVRRHVAPGKAVPLYPEAVRFADRYDFAFDVLAACRPTGRGRVGRRALIVRDHVLPGRPFPSVEEKDAAFTTWVLRRQAHAQGDLPADHQRAGGPRPQGPQTRRGLLLTRPRAIRRSVYDVEESPTDGPS</sequence>
<name>A0ABW6XBL0_9ACTN</name>
<feature type="compositionally biased region" description="Acidic residues" evidence="1">
    <location>
        <begin position="130"/>
        <end position="140"/>
    </location>
</feature>
<proteinExistence type="predicted"/>